<evidence type="ECO:0000313" key="6">
    <source>
        <dbReference type="Proteomes" id="UP000325385"/>
    </source>
</evidence>
<evidence type="ECO:0000256" key="1">
    <source>
        <dbReference type="ARBA" id="ARBA00023015"/>
    </source>
</evidence>
<dbReference type="InterPro" id="IPR028082">
    <property type="entry name" value="Peripla_BP_I"/>
</dbReference>
<dbReference type="Proteomes" id="UP000325385">
    <property type="component" value="Chromosome"/>
</dbReference>
<evidence type="ECO:0000313" key="5">
    <source>
        <dbReference type="EMBL" id="QFI64454.1"/>
    </source>
</evidence>
<dbReference type="EMBL" id="CP032228">
    <property type="protein sequence ID" value="QFI64454.1"/>
    <property type="molecule type" value="Genomic_DNA"/>
</dbReference>
<dbReference type="Gene3D" id="3.40.50.2300">
    <property type="match status" value="2"/>
</dbReference>
<accession>A0A5P6NEH0</accession>
<dbReference type="CDD" id="cd01545">
    <property type="entry name" value="PBP1_SalR"/>
    <property type="match status" value="1"/>
</dbReference>
<keyword evidence="1" id="KW-0805">Transcription regulation</keyword>
<dbReference type="SUPFAM" id="SSF47413">
    <property type="entry name" value="lambda repressor-like DNA-binding domains"/>
    <property type="match status" value="1"/>
</dbReference>
<dbReference type="Pfam" id="PF13377">
    <property type="entry name" value="Peripla_BP_3"/>
    <property type="match status" value="1"/>
</dbReference>
<evidence type="ECO:0000256" key="2">
    <source>
        <dbReference type="ARBA" id="ARBA00023125"/>
    </source>
</evidence>
<dbReference type="Pfam" id="PF00356">
    <property type="entry name" value="LacI"/>
    <property type="match status" value="1"/>
</dbReference>
<protein>
    <submittedName>
        <fullName evidence="5">LacI family DNA-binding transcriptional regulator</fullName>
    </submittedName>
</protein>
<dbReference type="PANTHER" id="PTHR30146:SF153">
    <property type="entry name" value="LACTOSE OPERON REPRESSOR"/>
    <property type="match status" value="1"/>
</dbReference>
<keyword evidence="3" id="KW-0804">Transcription</keyword>
<dbReference type="InterPro" id="IPR000843">
    <property type="entry name" value="HTH_LacI"/>
</dbReference>
<reference evidence="6" key="1">
    <citation type="submission" date="2018-09" db="EMBL/GenBank/DDBJ databases">
        <title>Nocardia yunnanensis sp. nov., an actinomycete isolated from a soil sample.</title>
        <authorList>
            <person name="Zhang J."/>
        </authorList>
    </citation>
    <scope>NUCLEOTIDE SEQUENCE [LARGE SCALE GENOMIC DNA]</scope>
    <source>
        <strain evidence="6">21-3</strain>
    </source>
</reference>
<keyword evidence="2 5" id="KW-0238">DNA-binding</keyword>
<feature type="domain" description="HTH lacI-type" evidence="4">
    <location>
        <begin position="8"/>
        <end position="62"/>
    </location>
</feature>
<organism evidence="5 6">
    <name type="scientific">Qipengyuania flava</name>
    <dbReference type="NCBI Taxonomy" id="192812"/>
    <lineage>
        <taxon>Bacteria</taxon>
        <taxon>Pseudomonadati</taxon>
        <taxon>Pseudomonadota</taxon>
        <taxon>Alphaproteobacteria</taxon>
        <taxon>Sphingomonadales</taxon>
        <taxon>Erythrobacteraceae</taxon>
        <taxon>Qipengyuania</taxon>
    </lineage>
</organism>
<dbReference type="PROSITE" id="PS50932">
    <property type="entry name" value="HTH_LACI_2"/>
    <property type="match status" value="1"/>
</dbReference>
<dbReference type="GeneID" id="69698667"/>
<dbReference type="AlphaFoldDB" id="A0A5P6NEH0"/>
<dbReference type="PROSITE" id="PS00356">
    <property type="entry name" value="HTH_LACI_1"/>
    <property type="match status" value="1"/>
</dbReference>
<dbReference type="GO" id="GO:0000976">
    <property type="term" value="F:transcription cis-regulatory region binding"/>
    <property type="evidence" value="ECO:0007669"/>
    <property type="project" value="TreeGrafter"/>
</dbReference>
<gene>
    <name evidence="5" type="ORF">D0Y83_15185</name>
</gene>
<dbReference type="CDD" id="cd01392">
    <property type="entry name" value="HTH_LacI"/>
    <property type="match status" value="1"/>
</dbReference>
<dbReference type="PANTHER" id="PTHR30146">
    <property type="entry name" value="LACI-RELATED TRANSCRIPTIONAL REPRESSOR"/>
    <property type="match status" value="1"/>
</dbReference>
<dbReference type="GO" id="GO:0003700">
    <property type="term" value="F:DNA-binding transcription factor activity"/>
    <property type="evidence" value="ECO:0007669"/>
    <property type="project" value="TreeGrafter"/>
</dbReference>
<proteinExistence type="predicted"/>
<dbReference type="SMART" id="SM00354">
    <property type="entry name" value="HTH_LACI"/>
    <property type="match status" value="1"/>
</dbReference>
<evidence type="ECO:0000259" key="4">
    <source>
        <dbReference type="PROSITE" id="PS50932"/>
    </source>
</evidence>
<dbReference type="InterPro" id="IPR010982">
    <property type="entry name" value="Lambda_DNA-bd_dom_sf"/>
</dbReference>
<evidence type="ECO:0000256" key="3">
    <source>
        <dbReference type="ARBA" id="ARBA00023163"/>
    </source>
</evidence>
<dbReference type="PRINTS" id="PR00036">
    <property type="entry name" value="HTHLACI"/>
</dbReference>
<dbReference type="InterPro" id="IPR046335">
    <property type="entry name" value="LacI/GalR-like_sensor"/>
</dbReference>
<dbReference type="Gene3D" id="1.10.260.40">
    <property type="entry name" value="lambda repressor-like DNA-binding domains"/>
    <property type="match status" value="1"/>
</dbReference>
<sequence>MAKSGSAPTINDVARVAGVSKKTVSRVINRSPLLREATRAKVEKVIAELGYTPNPQARALALRRNFLIGLLHDNPNAQTVLNFQEGVLDAIRDTEFALVVRPVDRHSPAMLDDIRNFLEQQRLYGVLILPPISENDDLAALCREMGCGYVRMGSAALDEAEHLVQSNDREMVEGVVNYLVKLGHRRIGLIEGPSGFRSAFERREGFLAAMHRHGLEVPPAALAQGNYRFDSGHRAANELLSAEPRVTAIFASNDEMAAGAYHAARERGVEVPRQLSIVGFDDSPIAAHIWPPMTTVGWPIREMAKAAALKLVAPDSSEALPSSFPARLVTRNSVAEPG</sequence>
<name>A0A5P6NEH0_9SPHN</name>
<dbReference type="RefSeq" id="WP_151886345.1">
    <property type="nucleotide sequence ID" value="NZ_CP032228.1"/>
</dbReference>
<dbReference type="SUPFAM" id="SSF53822">
    <property type="entry name" value="Periplasmic binding protein-like I"/>
    <property type="match status" value="1"/>
</dbReference>